<evidence type="ECO:0000313" key="2">
    <source>
        <dbReference type="Proteomes" id="UP000010795"/>
    </source>
</evidence>
<dbReference type="Proteomes" id="UP000010795">
    <property type="component" value="Chromosome"/>
</dbReference>
<gene>
    <name evidence="1" type="ordered locus">Theco_0693</name>
</gene>
<dbReference type="STRING" id="717605.Theco_0693"/>
<dbReference type="EMBL" id="CP003255">
    <property type="protein sequence ID" value="AGA56900.1"/>
    <property type="molecule type" value="Genomic_DNA"/>
</dbReference>
<protein>
    <submittedName>
        <fullName evidence="1">Uncharacterized protein</fullName>
    </submittedName>
</protein>
<dbReference type="HOGENOM" id="CLU_3384263_0_0_9"/>
<reference evidence="2" key="1">
    <citation type="submission" date="2012-01" db="EMBL/GenBank/DDBJ databases">
        <title>Complete sequence of chromosome of Thermobacillus composti KWC4.</title>
        <authorList>
            <person name="Lucas S."/>
            <person name="Han J."/>
            <person name="Lapidus A."/>
            <person name="Cheng J.-F."/>
            <person name="Goodwin L."/>
            <person name="Pitluck S."/>
            <person name="Peters L."/>
            <person name="Ovchinnikova G."/>
            <person name="Teshima H."/>
            <person name="Detter J.C."/>
            <person name="Han C."/>
            <person name="Tapia R."/>
            <person name="Land M."/>
            <person name="Hauser L."/>
            <person name="Kyrpides N."/>
            <person name="Ivanova N."/>
            <person name="Pagani I."/>
            <person name="Anderson I."/>
            <person name="Woyke T."/>
        </authorList>
    </citation>
    <scope>NUCLEOTIDE SEQUENCE [LARGE SCALE GENOMIC DNA]</scope>
    <source>
        <strain evidence="2">DSM 18247 / JCM 13945 / KWC4</strain>
    </source>
</reference>
<organism evidence="1 2">
    <name type="scientific">Thermobacillus composti (strain DSM 18247 / JCM 13945 / KWC4)</name>
    <dbReference type="NCBI Taxonomy" id="717605"/>
    <lineage>
        <taxon>Bacteria</taxon>
        <taxon>Bacillati</taxon>
        <taxon>Bacillota</taxon>
        <taxon>Bacilli</taxon>
        <taxon>Bacillales</taxon>
        <taxon>Paenibacillaceae</taxon>
        <taxon>Thermobacillus</taxon>
    </lineage>
</organism>
<dbReference type="AlphaFoldDB" id="L0ECL9"/>
<name>L0ECL9_THECK</name>
<keyword evidence="2" id="KW-1185">Reference proteome</keyword>
<evidence type="ECO:0000313" key="1">
    <source>
        <dbReference type="EMBL" id="AGA56900.1"/>
    </source>
</evidence>
<accession>L0ECL9</accession>
<sequence length="33" mass="3205">MRNGSIRSTVALLVCFMLAAGLLGQGIGGIGAG</sequence>
<proteinExistence type="predicted"/>
<dbReference type="KEGG" id="tco:Theco_0693"/>